<dbReference type="SUPFAM" id="SSF55486">
    <property type="entry name" value="Metalloproteases ('zincins'), catalytic domain"/>
    <property type="match status" value="1"/>
</dbReference>
<keyword evidence="4" id="KW-0862">Zinc</keyword>
<dbReference type="EMBL" id="WNYA01000003">
    <property type="protein sequence ID" value="KAG8581722.1"/>
    <property type="molecule type" value="Genomic_DNA"/>
</dbReference>
<organism evidence="7 8">
    <name type="scientific">Engystomops pustulosus</name>
    <name type="common">Tungara frog</name>
    <name type="synonym">Physalaemus pustulosus</name>
    <dbReference type="NCBI Taxonomy" id="76066"/>
    <lineage>
        <taxon>Eukaryota</taxon>
        <taxon>Metazoa</taxon>
        <taxon>Chordata</taxon>
        <taxon>Craniata</taxon>
        <taxon>Vertebrata</taxon>
        <taxon>Euteleostomi</taxon>
        <taxon>Amphibia</taxon>
        <taxon>Batrachia</taxon>
        <taxon>Anura</taxon>
        <taxon>Neobatrachia</taxon>
        <taxon>Hyloidea</taxon>
        <taxon>Leptodactylidae</taxon>
        <taxon>Leiuperinae</taxon>
        <taxon>Engystomops</taxon>
    </lineage>
</organism>
<dbReference type="InterPro" id="IPR024079">
    <property type="entry name" value="MetalloPept_cat_dom_sf"/>
</dbReference>
<accession>A0AAV7CBA9</accession>
<dbReference type="GO" id="GO:0031012">
    <property type="term" value="C:extracellular matrix"/>
    <property type="evidence" value="ECO:0007669"/>
    <property type="project" value="InterPro"/>
</dbReference>
<sequence length="160" mass="18235">MGLMVTDGILSIMSMYVITGASLLLLSFGIWYQQESVYDLVKGDRQACGVNFPSRSGRWKRYTINPLGYKWDHLNLTYRIVQYPNTLNKGDTDKALEIAFSMWSKVSPLTFQRVFPKLKSDLSIGFTPLITRDCWNPPIAHLLWSGLNGTSSMLFYHQDG</sequence>
<dbReference type="PANTHER" id="PTHR10201:SF120">
    <property type="entry name" value="MATRIX METALLOPEPTIDASE 23A, LIKE"/>
    <property type="match status" value="1"/>
</dbReference>
<evidence type="ECO:0000256" key="5">
    <source>
        <dbReference type="SAM" id="Phobius"/>
    </source>
</evidence>
<dbReference type="Proteomes" id="UP000824782">
    <property type="component" value="Unassembled WGS sequence"/>
</dbReference>
<keyword evidence="8" id="KW-1185">Reference proteome</keyword>
<dbReference type="AlphaFoldDB" id="A0AAV7CBA9"/>
<dbReference type="Pfam" id="PF00413">
    <property type="entry name" value="Peptidase_M10"/>
    <property type="match status" value="1"/>
</dbReference>
<keyword evidence="1" id="KW-0645">Protease</keyword>
<dbReference type="GO" id="GO:0030198">
    <property type="term" value="P:extracellular matrix organization"/>
    <property type="evidence" value="ECO:0007669"/>
    <property type="project" value="TreeGrafter"/>
</dbReference>
<evidence type="ECO:0000313" key="7">
    <source>
        <dbReference type="EMBL" id="KAG8581722.1"/>
    </source>
</evidence>
<keyword evidence="2" id="KW-0479">Metal-binding</keyword>
<dbReference type="Gene3D" id="3.40.390.10">
    <property type="entry name" value="Collagenase (Catalytic Domain)"/>
    <property type="match status" value="1"/>
</dbReference>
<dbReference type="GO" id="GO:0008270">
    <property type="term" value="F:zinc ion binding"/>
    <property type="evidence" value="ECO:0007669"/>
    <property type="project" value="InterPro"/>
</dbReference>
<proteinExistence type="predicted"/>
<protein>
    <recommendedName>
        <fullName evidence="6">Peptidase M10 metallopeptidase domain-containing protein</fullName>
    </recommendedName>
</protein>
<evidence type="ECO:0000256" key="3">
    <source>
        <dbReference type="ARBA" id="ARBA00022801"/>
    </source>
</evidence>
<dbReference type="GO" id="GO:0006508">
    <property type="term" value="P:proteolysis"/>
    <property type="evidence" value="ECO:0007669"/>
    <property type="project" value="UniProtKB-KW"/>
</dbReference>
<evidence type="ECO:0000256" key="1">
    <source>
        <dbReference type="ARBA" id="ARBA00022670"/>
    </source>
</evidence>
<comment type="caution">
    <text evidence="7">The sequence shown here is derived from an EMBL/GenBank/DDBJ whole genome shotgun (WGS) entry which is preliminary data.</text>
</comment>
<keyword evidence="5" id="KW-0812">Transmembrane</keyword>
<feature type="transmembrane region" description="Helical" evidence="5">
    <location>
        <begin position="12"/>
        <end position="32"/>
    </location>
</feature>
<reference evidence="7" key="1">
    <citation type="thesis" date="2020" institute="ProQuest LLC" country="789 East Eisenhower Parkway, Ann Arbor, MI, USA">
        <title>Comparative Genomics and Chromosome Evolution.</title>
        <authorList>
            <person name="Mudd A.B."/>
        </authorList>
    </citation>
    <scope>NUCLEOTIDE SEQUENCE</scope>
    <source>
        <strain evidence="7">237g6f4</strain>
        <tissue evidence="7">Blood</tissue>
    </source>
</reference>
<keyword evidence="3" id="KW-0378">Hydrolase</keyword>
<gene>
    <name evidence="7" type="ORF">GDO81_007778</name>
</gene>
<evidence type="ECO:0000259" key="6">
    <source>
        <dbReference type="Pfam" id="PF00413"/>
    </source>
</evidence>
<evidence type="ECO:0000256" key="4">
    <source>
        <dbReference type="ARBA" id="ARBA00022833"/>
    </source>
</evidence>
<evidence type="ECO:0000313" key="8">
    <source>
        <dbReference type="Proteomes" id="UP000824782"/>
    </source>
</evidence>
<dbReference type="GO" id="GO:0005615">
    <property type="term" value="C:extracellular space"/>
    <property type="evidence" value="ECO:0007669"/>
    <property type="project" value="TreeGrafter"/>
</dbReference>
<keyword evidence="5" id="KW-1133">Transmembrane helix</keyword>
<dbReference type="GO" id="GO:0030574">
    <property type="term" value="P:collagen catabolic process"/>
    <property type="evidence" value="ECO:0007669"/>
    <property type="project" value="TreeGrafter"/>
</dbReference>
<dbReference type="GO" id="GO:0004222">
    <property type="term" value="F:metalloendopeptidase activity"/>
    <property type="evidence" value="ECO:0007669"/>
    <property type="project" value="InterPro"/>
</dbReference>
<dbReference type="InterPro" id="IPR001818">
    <property type="entry name" value="Pept_M10_metallopeptidase"/>
</dbReference>
<evidence type="ECO:0000256" key="2">
    <source>
        <dbReference type="ARBA" id="ARBA00022723"/>
    </source>
</evidence>
<dbReference type="PANTHER" id="PTHR10201">
    <property type="entry name" value="MATRIX METALLOPROTEINASE"/>
    <property type="match status" value="1"/>
</dbReference>
<feature type="domain" description="Peptidase M10 metallopeptidase" evidence="6">
    <location>
        <begin position="70"/>
        <end position="127"/>
    </location>
</feature>
<keyword evidence="5" id="KW-0472">Membrane</keyword>
<name>A0AAV7CBA9_ENGPU</name>